<dbReference type="Proteomes" id="UP000530564">
    <property type="component" value="Unassembled WGS sequence"/>
</dbReference>
<evidence type="ECO:0000313" key="2">
    <source>
        <dbReference type="Proteomes" id="UP000530564"/>
    </source>
</evidence>
<sequence length="73" mass="8055">MAYDDVPGGDPRGRWCPKCKLPIKAGEPSTNMHFKEDPDGARGLSGPWHGECARPYWDTITPALDKLRRAFGG</sequence>
<dbReference type="RefSeq" id="WP_183769717.1">
    <property type="nucleotide sequence ID" value="NZ_JACIDK010000001.1"/>
</dbReference>
<protein>
    <submittedName>
        <fullName evidence="1">Uncharacterized protein</fullName>
    </submittedName>
</protein>
<comment type="caution">
    <text evidence="1">The sequence shown here is derived from an EMBL/GenBank/DDBJ whole genome shotgun (WGS) entry which is preliminary data.</text>
</comment>
<accession>A0A839ZUL8</accession>
<keyword evidence="2" id="KW-1185">Reference proteome</keyword>
<proteinExistence type="predicted"/>
<reference evidence="1 2" key="1">
    <citation type="submission" date="2020-08" db="EMBL/GenBank/DDBJ databases">
        <title>Genomic Encyclopedia of Type Strains, Phase IV (KMG-IV): sequencing the most valuable type-strain genomes for metagenomic binning, comparative biology and taxonomic classification.</title>
        <authorList>
            <person name="Goeker M."/>
        </authorList>
    </citation>
    <scope>NUCLEOTIDE SEQUENCE [LARGE SCALE GENOMIC DNA]</scope>
    <source>
        <strain evidence="1 2">DSM 21793</strain>
    </source>
</reference>
<gene>
    <name evidence="1" type="ORF">GGQ61_000415</name>
</gene>
<evidence type="ECO:0000313" key="1">
    <source>
        <dbReference type="EMBL" id="MBB3889718.1"/>
    </source>
</evidence>
<organism evidence="1 2">
    <name type="scientific">Phenylobacterium haematophilum</name>
    <dbReference type="NCBI Taxonomy" id="98513"/>
    <lineage>
        <taxon>Bacteria</taxon>
        <taxon>Pseudomonadati</taxon>
        <taxon>Pseudomonadota</taxon>
        <taxon>Alphaproteobacteria</taxon>
        <taxon>Caulobacterales</taxon>
        <taxon>Caulobacteraceae</taxon>
        <taxon>Phenylobacterium</taxon>
    </lineage>
</organism>
<dbReference type="AlphaFoldDB" id="A0A839ZUL8"/>
<name>A0A839ZUL8_9CAUL</name>
<dbReference type="EMBL" id="JACIDK010000001">
    <property type="protein sequence ID" value="MBB3889718.1"/>
    <property type="molecule type" value="Genomic_DNA"/>
</dbReference>